<evidence type="ECO:0000313" key="2">
    <source>
        <dbReference type="EMBL" id="KAF0708986.1"/>
    </source>
</evidence>
<keyword evidence="1" id="KW-0732">Signal</keyword>
<accession>A0A6A4Z5N3</accession>
<organism evidence="2">
    <name type="scientific">Aphanomyces stellatus</name>
    <dbReference type="NCBI Taxonomy" id="120398"/>
    <lineage>
        <taxon>Eukaryota</taxon>
        <taxon>Sar</taxon>
        <taxon>Stramenopiles</taxon>
        <taxon>Oomycota</taxon>
        <taxon>Saprolegniomycetes</taxon>
        <taxon>Saprolegniales</taxon>
        <taxon>Verrucalvaceae</taxon>
        <taxon>Aphanomyces</taxon>
    </lineage>
</organism>
<gene>
    <name evidence="2" type="ORF">As57867_006123</name>
</gene>
<protein>
    <submittedName>
        <fullName evidence="2">Uncharacterized protein</fullName>
    </submittedName>
</protein>
<comment type="caution">
    <text evidence="2">The sequence shown here is derived from an EMBL/GenBank/DDBJ whole genome shotgun (WGS) entry which is preliminary data.</text>
</comment>
<dbReference type="EMBL" id="VJMH01002379">
    <property type="protein sequence ID" value="KAF0708986.1"/>
    <property type="molecule type" value="Genomic_DNA"/>
</dbReference>
<proteinExistence type="predicted"/>
<name>A0A6A4Z5N3_9STRA</name>
<sequence>MKLSKVALIGLLFVVARVDSRDALPAADDSPVIQIQSFEDEAAKAQGDAAVAVEGAVAAEQETNIKGSSTKVSKGEVAGATAILAGATHDQVVELEKDIDVNGESVTTASGKAGLTDAQSVPVISMVIAEKDATANNFESHTPIADVADALGVSQDQVADALSDVTQGQVAAAAAVQAGATDDQAAQIA</sequence>
<dbReference type="OrthoDB" id="79912at2759"/>
<dbReference type="AlphaFoldDB" id="A0A6A4Z5N3"/>
<feature type="signal peptide" evidence="1">
    <location>
        <begin position="1"/>
        <end position="20"/>
    </location>
</feature>
<evidence type="ECO:0000256" key="1">
    <source>
        <dbReference type="SAM" id="SignalP"/>
    </source>
</evidence>
<feature type="non-terminal residue" evidence="2">
    <location>
        <position position="189"/>
    </location>
</feature>
<reference evidence="2" key="1">
    <citation type="submission" date="2019-06" db="EMBL/GenBank/DDBJ databases">
        <title>Genomics analysis of Aphanomyces spp. identifies a new class of oomycete effector associated with host adaptation.</title>
        <authorList>
            <person name="Gaulin E."/>
        </authorList>
    </citation>
    <scope>NUCLEOTIDE SEQUENCE</scope>
    <source>
        <strain evidence="2">CBS 578.67</strain>
    </source>
</reference>
<feature type="chain" id="PRO_5025388277" evidence="1">
    <location>
        <begin position="21"/>
        <end position="189"/>
    </location>
</feature>